<dbReference type="EMBL" id="JANAKD010000079">
    <property type="protein sequence ID" value="KAJ3497962.1"/>
    <property type="molecule type" value="Genomic_DNA"/>
</dbReference>
<evidence type="ECO:0000313" key="2">
    <source>
        <dbReference type="Proteomes" id="UP001148737"/>
    </source>
</evidence>
<comment type="caution">
    <text evidence="1">The sequence shown here is derived from an EMBL/GenBank/DDBJ whole genome shotgun (WGS) entry which is preliminary data.</text>
</comment>
<gene>
    <name evidence="1" type="ORF">NLG97_g1494</name>
</gene>
<evidence type="ECO:0000313" key="1">
    <source>
        <dbReference type="EMBL" id="KAJ3497962.1"/>
    </source>
</evidence>
<reference evidence="1" key="1">
    <citation type="submission" date="2022-07" db="EMBL/GenBank/DDBJ databases">
        <title>Genome Sequence of Lecanicillium saksenae.</title>
        <authorList>
            <person name="Buettner E."/>
        </authorList>
    </citation>
    <scope>NUCLEOTIDE SEQUENCE</scope>
    <source>
        <strain evidence="1">VT-O1</strain>
    </source>
</reference>
<keyword evidence="2" id="KW-1185">Reference proteome</keyword>
<protein>
    <submittedName>
        <fullName evidence="1">Uncharacterized protein</fullName>
    </submittedName>
</protein>
<proteinExistence type="predicted"/>
<dbReference type="Proteomes" id="UP001148737">
    <property type="component" value="Unassembled WGS sequence"/>
</dbReference>
<name>A0ACC1R3T9_9HYPO</name>
<sequence>MMRTSRVSRDTARLFDQAAAAGSTPRRTTRSLSRFAYAPISGNARATPDIEDAISPPAKRRRKLSAESPATARFSGLILSSPCQPRRPTEELPRHHLQRQETRALEQGYM</sequence>
<organism evidence="1 2">
    <name type="scientific">Lecanicillium saksenae</name>
    <dbReference type="NCBI Taxonomy" id="468837"/>
    <lineage>
        <taxon>Eukaryota</taxon>
        <taxon>Fungi</taxon>
        <taxon>Dikarya</taxon>
        <taxon>Ascomycota</taxon>
        <taxon>Pezizomycotina</taxon>
        <taxon>Sordariomycetes</taxon>
        <taxon>Hypocreomycetidae</taxon>
        <taxon>Hypocreales</taxon>
        <taxon>Cordycipitaceae</taxon>
        <taxon>Lecanicillium</taxon>
    </lineage>
</organism>
<accession>A0ACC1R3T9</accession>